<dbReference type="Proteomes" id="UP000184171">
    <property type="component" value="Unassembled WGS sequence"/>
</dbReference>
<feature type="domain" description="THIF-type NAD/FAD binding fold" evidence="2">
    <location>
        <begin position="5"/>
        <end position="216"/>
    </location>
</feature>
<dbReference type="GO" id="GO:0008146">
    <property type="term" value="F:sulfotransferase activity"/>
    <property type="evidence" value="ECO:0007669"/>
    <property type="project" value="TreeGrafter"/>
</dbReference>
<evidence type="ECO:0000313" key="3">
    <source>
        <dbReference type="EMBL" id="SHI55181.1"/>
    </source>
</evidence>
<reference evidence="3 4" key="1">
    <citation type="submission" date="2016-11" db="EMBL/GenBank/DDBJ databases">
        <authorList>
            <person name="Jaros S."/>
            <person name="Januszkiewicz K."/>
            <person name="Wedrychowicz H."/>
        </authorList>
    </citation>
    <scope>NUCLEOTIDE SEQUENCE [LARGE SCALE GENOMIC DNA]</scope>
    <source>
        <strain evidence="3 4">DSM 5091</strain>
    </source>
</reference>
<keyword evidence="1" id="KW-1133">Transmembrane helix</keyword>
<dbReference type="SUPFAM" id="SSF69572">
    <property type="entry name" value="Activating enzymes of the ubiquitin-like proteins"/>
    <property type="match status" value="1"/>
</dbReference>
<dbReference type="InterPro" id="IPR045886">
    <property type="entry name" value="ThiF/MoeB/HesA"/>
</dbReference>
<feature type="transmembrane region" description="Helical" evidence="1">
    <location>
        <begin position="20"/>
        <end position="42"/>
    </location>
</feature>
<name>A0A1M6C2Y8_MALRU</name>
<keyword evidence="1" id="KW-0812">Transmembrane</keyword>
<proteinExistence type="predicted"/>
<dbReference type="OrthoDB" id="9804286at2"/>
<dbReference type="InterPro" id="IPR035985">
    <property type="entry name" value="Ubiquitin-activating_enz"/>
</dbReference>
<dbReference type="RefSeq" id="WP_072905048.1">
    <property type="nucleotide sequence ID" value="NZ_FQZT01000001.1"/>
</dbReference>
<evidence type="ECO:0000259" key="2">
    <source>
        <dbReference type="Pfam" id="PF00899"/>
    </source>
</evidence>
<dbReference type="EMBL" id="FQZT01000001">
    <property type="protein sequence ID" value="SHI55181.1"/>
    <property type="molecule type" value="Genomic_DNA"/>
</dbReference>
<dbReference type="CDD" id="cd00757">
    <property type="entry name" value="ThiF_MoeB_HesA_family"/>
    <property type="match status" value="1"/>
</dbReference>
<dbReference type="GO" id="GO:0005829">
    <property type="term" value="C:cytosol"/>
    <property type="evidence" value="ECO:0007669"/>
    <property type="project" value="TreeGrafter"/>
</dbReference>
<dbReference type="GO" id="GO:0016779">
    <property type="term" value="F:nucleotidyltransferase activity"/>
    <property type="evidence" value="ECO:0007669"/>
    <property type="project" value="UniProtKB-KW"/>
</dbReference>
<organism evidence="3 4">
    <name type="scientific">Malonomonas rubra DSM 5091</name>
    <dbReference type="NCBI Taxonomy" id="1122189"/>
    <lineage>
        <taxon>Bacteria</taxon>
        <taxon>Pseudomonadati</taxon>
        <taxon>Thermodesulfobacteriota</taxon>
        <taxon>Desulfuromonadia</taxon>
        <taxon>Desulfuromonadales</taxon>
        <taxon>Geopsychrobacteraceae</taxon>
        <taxon>Malonomonas</taxon>
    </lineage>
</organism>
<dbReference type="PANTHER" id="PTHR10953:SF102">
    <property type="entry name" value="ADENYLYLTRANSFERASE AND SULFURTRANSFERASE MOCS3"/>
    <property type="match status" value="1"/>
</dbReference>
<keyword evidence="1" id="KW-0472">Membrane</keyword>
<accession>A0A1M6C2Y8</accession>
<dbReference type="PANTHER" id="PTHR10953">
    <property type="entry name" value="UBIQUITIN-ACTIVATING ENZYME E1"/>
    <property type="match status" value="1"/>
</dbReference>
<dbReference type="STRING" id="1122189.SAMN02745165_00382"/>
<dbReference type="Gene3D" id="3.40.50.720">
    <property type="entry name" value="NAD(P)-binding Rossmann-like Domain"/>
    <property type="match status" value="1"/>
</dbReference>
<sequence length="221" mass="24137">MENRYSRQLLHWGQEKQQKIETAVMLVAGVGGLGATVAQLLVRAGVGKIYLVDDGFVDAPDLNRQLLYSEEDIGSSKLMLACDRLRRINSSVEINPLSGSIDSDFSLPADVQIVADCLDNYLSRFQLEAAIPDETYLVHAGLQGEEGQVLTLQKGRSQLLRQFYAGAEQPDGPIPVTGDTATVIAGLMCNELFALIDGQPKLLNRCLVVSLSDFHISFLDI</sequence>
<evidence type="ECO:0000313" key="4">
    <source>
        <dbReference type="Proteomes" id="UP000184171"/>
    </source>
</evidence>
<dbReference type="GO" id="GO:0008641">
    <property type="term" value="F:ubiquitin-like modifier activating enzyme activity"/>
    <property type="evidence" value="ECO:0007669"/>
    <property type="project" value="InterPro"/>
</dbReference>
<keyword evidence="3" id="KW-0548">Nucleotidyltransferase</keyword>
<evidence type="ECO:0000256" key="1">
    <source>
        <dbReference type="SAM" id="Phobius"/>
    </source>
</evidence>
<gene>
    <name evidence="3" type="ORF">SAMN02745165_00382</name>
</gene>
<dbReference type="Pfam" id="PF00899">
    <property type="entry name" value="ThiF"/>
    <property type="match status" value="1"/>
</dbReference>
<keyword evidence="4" id="KW-1185">Reference proteome</keyword>
<dbReference type="GO" id="GO:0004792">
    <property type="term" value="F:thiosulfate-cyanide sulfurtransferase activity"/>
    <property type="evidence" value="ECO:0007669"/>
    <property type="project" value="TreeGrafter"/>
</dbReference>
<dbReference type="AlphaFoldDB" id="A0A1M6C2Y8"/>
<keyword evidence="3" id="KW-0808">Transferase</keyword>
<dbReference type="InterPro" id="IPR000594">
    <property type="entry name" value="ThiF_NAD_FAD-bd"/>
</dbReference>
<protein>
    <submittedName>
        <fullName evidence="3">Molybdopterin or thiamine biosynthesis adenylyltransferase</fullName>
    </submittedName>
</protein>